<evidence type="ECO:0000256" key="1">
    <source>
        <dbReference type="ARBA" id="ARBA00022679"/>
    </source>
</evidence>
<dbReference type="EMBL" id="PZFQ01000011">
    <property type="protein sequence ID" value="PTI76369.1"/>
    <property type="molecule type" value="Genomic_DNA"/>
</dbReference>
<evidence type="ECO:0000313" key="4">
    <source>
        <dbReference type="EMBL" id="PTI76369.1"/>
    </source>
</evidence>
<reference evidence="4 5" key="1">
    <citation type="journal article" date="2016" name="Front. Microbiol.">
        <title>Comprehensive Phylogenetic Analysis of Bovine Non-aureus Staphylococci Species Based on Whole-Genome Sequencing.</title>
        <authorList>
            <person name="Naushad S."/>
            <person name="Barkema H.W."/>
            <person name="Luby C."/>
            <person name="Condas L.A."/>
            <person name="Nobrega D.B."/>
            <person name="Carson D.A."/>
            <person name="De Buck J."/>
        </authorList>
    </citation>
    <scope>NUCLEOTIDE SEQUENCE [LARGE SCALE GENOMIC DNA]</scope>
    <source>
        <strain evidence="4 5">SNUC 1231</strain>
    </source>
</reference>
<dbReference type="InterPro" id="IPR000182">
    <property type="entry name" value="GNAT_dom"/>
</dbReference>
<comment type="caution">
    <text evidence="4">The sequence shown here is derived from an EMBL/GenBank/DDBJ whole genome shotgun (WGS) entry which is preliminary data.</text>
</comment>
<dbReference type="PANTHER" id="PTHR43626:SF4">
    <property type="entry name" value="GCN5-RELATED N-ACETYLTRANSFERASE 2, CHLOROPLASTIC"/>
    <property type="match status" value="1"/>
</dbReference>
<dbReference type="PANTHER" id="PTHR43626">
    <property type="entry name" value="ACYL-COA N-ACYLTRANSFERASE"/>
    <property type="match status" value="1"/>
</dbReference>
<dbReference type="AlphaFoldDB" id="A0A9Q6MV55"/>
<dbReference type="Gene3D" id="3.40.630.30">
    <property type="match status" value="1"/>
</dbReference>
<dbReference type="CDD" id="cd04301">
    <property type="entry name" value="NAT_SF"/>
    <property type="match status" value="1"/>
</dbReference>
<feature type="domain" description="N-acetyltransferase" evidence="3">
    <location>
        <begin position="1"/>
        <end position="139"/>
    </location>
</feature>
<dbReference type="Proteomes" id="UP000241960">
    <property type="component" value="Unassembled WGS sequence"/>
</dbReference>
<dbReference type="PROSITE" id="PS51186">
    <property type="entry name" value="GNAT"/>
    <property type="match status" value="1"/>
</dbReference>
<dbReference type="SUPFAM" id="SSF55729">
    <property type="entry name" value="Acyl-CoA N-acyltransferases (Nat)"/>
    <property type="match status" value="1"/>
</dbReference>
<gene>
    <name evidence="4" type="ORF">BU058_04755</name>
</gene>
<evidence type="ECO:0000256" key="2">
    <source>
        <dbReference type="ARBA" id="ARBA00023315"/>
    </source>
</evidence>
<keyword evidence="2" id="KW-0012">Acyltransferase</keyword>
<organism evidence="4 5">
    <name type="scientific">Staphylococcus succinus</name>
    <dbReference type="NCBI Taxonomy" id="61015"/>
    <lineage>
        <taxon>Bacteria</taxon>
        <taxon>Bacillati</taxon>
        <taxon>Bacillota</taxon>
        <taxon>Bacilli</taxon>
        <taxon>Bacillales</taxon>
        <taxon>Staphylococcaceae</taxon>
        <taxon>Staphylococcus</taxon>
    </lineage>
</organism>
<dbReference type="GO" id="GO:0005737">
    <property type="term" value="C:cytoplasm"/>
    <property type="evidence" value="ECO:0007669"/>
    <property type="project" value="TreeGrafter"/>
</dbReference>
<dbReference type="Pfam" id="PF00583">
    <property type="entry name" value="Acetyltransf_1"/>
    <property type="match status" value="1"/>
</dbReference>
<name>A0A9Q6MV55_9STAP</name>
<dbReference type="InterPro" id="IPR016181">
    <property type="entry name" value="Acyl_CoA_acyltransferase"/>
</dbReference>
<evidence type="ECO:0000313" key="5">
    <source>
        <dbReference type="Proteomes" id="UP000241960"/>
    </source>
</evidence>
<dbReference type="GO" id="GO:0008080">
    <property type="term" value="F:N-acetyltransferase activity"/>
    <property type="evidence" value="ECO:0007669"/>
    <property type="project" value="InterPro"/>
</dbReference>
<evidence type="ECO:0000259" key="3">
    <source>
        <dbReference type="PROSITE" id="PS51186"/>
    </source>
</evidence>
<protein>
    <submittedName>
        <fullName evidence="4">N-acetyltransferase</fullName>
    </submittedName>
</protein>
<dbReference type="RefSeq" id="WP_073505101.1">
    <property type="nucleotide sequence ID" value="NZ_CP018199.1"/>
</dbReference>
<dbReference type="InterPro" id="IPR045039">
    <property type="entry name" value="NSI-like"/>
</dbReference>
<accession>A0A9Q6MV55</accession>
<keyword evidence="1" id="KW-0808">Transferase</keyword>
<sequence>MDIVYEYQFNINDVDEMMHVYHSNGWEGHTQEDIITIFNMSTHVIIAKQEGKVVGFARALSDDVFNAAIYDVVVDVKYQSQGIGKNIMELMIKRLGELSCIHLISMYSSEKFYESLGFRKLKTGMVMYSNKKLKTEYTV</sequence>
<proteinExistence type="predicted"/>